<accession>A0AAV0ZW58</accession>
<dbReference type="AlphaFoldDB" id="A0AAV0ZW58"/>
<gene>
    <name evidence="2" type="ORF">VFH_II257520</name>
</gene>
<protein>
    <recommendedName>
        <fullName evidence="1">Reverse transcriptase zinc-binding domain-containing protein</fullName>
    </recommendedName>
</protein>
<proteinExistence type="predicted"/>
<sequence length="154" mass="17998">MKVDKEGQWEEGIWSWKVQDLVIDVIDSNIWEEFLSILNQVVIMQHSEDEFSSVLEVDKLFSAHSYSKSFKVDSVAIVLPEVDRGALSAMWKMKIPSNLKLFRWIYILNRLPTREKLGKREIVVNANDKCCAFCFSEEETKPHLFKDCVITKRI</sequence>
<evidence type="ECO:0000259" key="1">
    <source>
        <dbReference type="Pfam" id="PF13966"/>
    </source>
</evidence>
<organism evidence="2 3">
    <name type="scientific">Vicia faba</name>
    <name type="common">Broad bean</name>
    <name type="synonym">Faba vulgaris</name>
    <dbReference type="NCBI Taxonomy" id="3906"/>
    <lineage>
        <taxon>Eukaryota</taxon>
        <taxon>Viridiplantae</taxon>
        <taxon>Streptophyta</taxon>
        <taxon>Embryophyta</taxon>
        <taxon>Tracheophyta</taxon>
        <taxon>Spermatophyta</taxon>
        <taxon>Magnoliopsida</taxon>
        <taxon>eudicotyledons</taxon>
        <taxon>Gunneridae</taxon>
        <taxon>Pentapetalae</taxon>
        <taxon>rosids</taxon>
        <taxon>fabids</taxon>
        <taxon>Fabales</taxon>
        <taxon>Fabaceae</taxon>
        <taxon>Papilionoideae</taxon>
        <taxon>50 kb inversion clade</taxon>
        <taxon>NPAAA clade</taxon>
        <taxon>Hologalegina</taxon>
        <taxon>IRL clade</taxon>
        <taxon>Fabeae</taxon>
        <taxon>Vicia</taxon>
    </lineage>
</organism>
<dbReference type="Pfam" id="PF13966">
    <property type="entry name" value="zf-RVT"/>
    <property type="match status" value="1"/>
</dbReference>
<keyword evidence="3" id="KW-1185">Reference proteome</keyword>
<name>A0AAV0ZW58_VICFA</name>
<feature type="domain" description="Reverse transcriptase zinc-binding" evidence="1">
    <location>
        <begin position="87"/>
        <end position="153"/>
    </location>
</feature>
<dbReference type="Proteomes" id="UP001157006">
    <property type="component" value="Chromosome 2"/>
</dbReference>
<reference evidence="2 3" key="1">
    <citation type="submission" date="2023-01" db="EMBL/GenBank/DDBJ databases">
        <authorList>
            <person name="Kreplak J."/>
        </authorList>
    </citation>
    <scope>NUCLEOTIDE SEQUENCE [LARGE SCALE GENOMIC DNA]</scope>
</reference>
<dbReference type="InterPro" id="IPR026960">
    <property type="entry name" value="RVT-Znf"/>
</dbReference>
<dbReference type="EMBL" id="OX451737">
    <property type="protein sequence ID" value="CAI8601137.1"/>
    <property type="molecule type" value="Genomic_DNA"/>
</dbReference>
<evidence type="ECO:0000313" key="3">
    <source>
        <dbReference type="Proteomes" id="UP001157006"/>
    </source>
</evidence>
<evidence type="ECO:0000313" key="2">
    <source>
        <dbReference type="EMBL" id="CAI8601137.1"/>
    </source>
</evidence>